<evidence type="ECO:0000313" key="8">
    <source>
        <dbReference type="EMBL" id="MDO2409625.1"/>
    </source>
</evidence>
<dbReference type="InterPro" id="IPR001977">
    <property type="entry name" value="Depp_CoAkinase"/>
</dbReference>
<comment type="similarity">
    <text evidence="1 6">Belongs to the CoaE family.</text>
</comment>
<dbReference type="NCBIfam" id="TIGR00152">
    <property type="entry name" value="dephospho-CoA kinase"/>
    <property type="match status" value="1"/>
</dbReference>
<dbReference type="EMBL" id="JAULJQ010000006">
    <property type="protein sequence ID" value="MDO2409625.1"/>
    <property type="molecule type" value="Genomic_DNA"/>
</dbReference>
<comment type="catalytic activity">
    <reaction evidence="6">
        <text>3'-dephospho-CoA + ATP = ADP + CoA + H(+)</text>
        <dbReference type="Rhea" id="RHEA:18245"/>
        <dbReference type="ChEBI" id="CHEBI:15378"/>
        <dbReference type="ChEBI" id="CHEBI:30616"/>
        <dbReference type="ChEBI" id="CHEBI:57287"/>
        <dbReference type="ChEBI" id="CHEBI:57328"/>
        <dbReference type="ChEBI" id="CHEBI:456216"/>
        <dbReference type="EC" id="2.7.1.24"/>
    </reaction>
</comment>
<accession>A0ABT8T7E0</accession>
<dbReference type="Pfam" id="PF01121">
    <property type="entry name" value="CoaE"/>
    <property type="match status" value="1"/>
</dbReference>
<dbReference type="GO" id="GO:0004140">
    <property type="term" value="F:dephospho-CoA kinase activity"/>
    <property type="evidence" value="ECO:0007669"/>
    <property type="project" value="UniProtKB-EC"/>
</dbReference>
<organism evidence="8 9">
    <name type="scientific">Campylobacter magnus</name>
    <dbReference type="NCBI Taxonomy" id="3026462"/>
    <lineage>
        <taxon>Bacteria</taxon>
        <taxon>Pseudomonadati</taxon>
        <taxon>Campylobacterota</taxon>
        <taxon>Epsilonproteobacteria</taxon>
        <taxon>Campylobacterales</taxon>
        <taxon>Campylobacteraceae</taxon>
        <taxon>Campylobacter</taxon>
    </lineage>
</organism>
<dbReference type="CDD" id="cd02022">
    <property type="entry name" value="DPCK"/>
    <property type="match status" value="1"/>
</dbReference>
<evidence type="ECO:0000256" key="5">
    <source>
        <dbReference type="ARBA" id="ARBA00022993"/>
    </source>
</evidence>
<reference evidence="8 9" key="1">
    <citation type="submission" date="2023-06" db="EMBL/GenBank/DDBJ databases">
        <title>Campylobacter magnum sp. nov., isolated from cecal contents of domestic pigs (Sus scrofa domesticus).</title>
        <authorList>
            <person name="Papic B."/>
            <person name="Gruntar I."/>
        </authorList>
    </citation>
    <scope>NUCLEOTIDE SEQUENCE [LARGE SCALE GENOMIC DNA]</scope>
    <source>
        <strain evidence="9">34484-21</strain>
    </source>
</reference>
<evidence type="ECO:0000256" key="1">
    <source>
        <dbReference type="ARBA" id="ARBA00009018"/>
    </source>
</evidence>
<keyword evidence="9" id="KW-1185">Reference proteome</keyword>
<sequence length="204" mass="22557">MSFKHGVVITGLIGSGKSTVCALLKERGYKIICADSIAHEILELNSSKVAELFGAQLLSGSKVDRKALGAIVFANPSAKKSLEELLHPLINERICFLSNELERTGKLYFVDIPLFFESGGRAKYDFAASLLVYAPKELCLKRILRRDKADETSANARINSQMDIEKKRALADFVLENTSDLASLEHDLRAIIEQIKTKMSLLDA</sequence>
<evidence type="ECO:0000313" key="9">
    <source>
        <dbReference type="Proteomes" id="UP001171111"/>
    </source>
</evidence>
<evidence type="ECO:0000256" key="3">
    <source>
        <dbReference type="ARBA" id="ARBA00022741"/>
    </source>
</evidence>
<dbReference type="Gene3D" id="3.40.50.300">
    <property type="entry name" value="P-loop containing nucleotide triphosphate hydrolases"/>
    <property type="match status" value="1"/>
</dbReference>
<comment type="pathway">
    <text evidence="6">Cofactor biosynthesis; coenzyme A biosynthesis; CoA from (R)-pantothenate: step 5/5.</text>
</comment>
<comment type="function">
    <text evidence="6">Catalyzes the phosphorylation of the 3'-hydroxyl group of dephosphocoenzyme A to form coenzyme A.</text>
</comment>
<comment type="subcellular location">
    <subcellularLocation>
        <location evidence="6">Cytoplasm</location>
    </subcellularLocation>
</comment>
<keyword evidence="4 6" id="KW-0067">ATP-binding</keyword>
<dbReference type="RefSeq" id="WP_302244445.1">
    <property type="nucleotide sequence ID" value="NZ_JAULJQ010000006.1"/>
</dbReference>
<keyword evidence="5 6" id="KW-0173">Coenzyme A biosynthesis</keyword>
<proteinExistence type="inferred from homology"/>
<dbReference type="SUPFAM" id="SSF52540">
    <property type="entry name" value="P-loop containing nucleoside triphosphate hydrolases"/>
    <property type="match status" value="1"/>
</dbReference>
<comment type="caution">
    <text evidence="8">The sequence shown here is derived from an EMBL/GenBank/DDBJ whole genome shotgun (WGS) entry which is preliminary data.</text>
</comment>
<evidence type="ECO:0000256" key="2">
    <source>
        <dbReference type="ARBA" id="ARBA00022679"/>
    </source>
</evidence>
<keyword evidence="6 8" id="KW-0418">Kinase</keyword>
<name>A0ABT8T7E0_9BACT</name>
<keyword evidence="3 6" id="KW-0547">Nucleotide-binding</keyword>
<evidence type="ECO:0000256" key="6">
    <source>
        <dbReference type="HAMAP-Rule" id="MF_00376"/>
    </source>
</evidence>
<dbReference type="PANTHER" id="PTHR10695">
    <property type="entry name" value="DEPHOSPHO-COA KINASE-RELATED"/>
    <property type="match status" value="1"/>
</dbReference>
<feature type="binding site" evidence="6">
    <location>
        <begin position="14"/>
        <end position="19"/>
    </location>
    <ligand>
        <name>ATP</name>
        <dbReference type="ChEBI" id="CHEBI:30616"/>
    </ligand>
</feature>
<dbReference type="InterPro" id="IPR027417">
    <property type="entry name" value="P-loop_NTPase"/>
</dbReference>
<evidence type="ECO:0000256" key="7">
    <source>
        <dbReference type="NCBIfam" id="TIGR00152"/>
    </source>
</evidence>
<evidence type="ECO:0000256" key="4">
    <source>
        <dbReference type="ARBA" id="ARBA00022840"/>
    </source>
</evidence>
<keyword evidence="6" id="KW-0963">Cytoplasm</keyword>
<keyword evidence="2 6" id="KW-0808">Transferase</keyword>
<dbReference type="PANTHER" id="PTHR10695:SF46">
    <property type="entry name" value="BIFUNCTIONAL COENZYME A SYNTHASE-RELATED"/>
    <property type="match status" value="1"/>
</dbReference>
<gene>
    <name evidence="6 8" type="primary">coaE</name>
    <name evidence="8" type="ORF">Q2362_05870</name>
</gene>
<dbReference type="Proteomes" id="UP001171111">
    <property type="component" value="Unassembled WGS sequence"/>
</dbReference>
<dbReference type="PROSITE" id="PS51219">
    <property type="entry name" value="DPCK"/>
    <property type="match status" value="1"/>
</dbReference>
<dbReference type="EC" id="2.7.1.24" evidence="6 7"/>
<dbReference type="HAMAP" id="MF_00376">
    <property type="entry name" value="Dephospho_CoA_kinase"/>
    <property type="match status" value="1"/>
</dbReference>
<protein>
    <recommendedName>
        <fullName evidence="6 7">Dephospho-CoA kinase</fullName>
        <ecNumber evidence="6 7">2.7.1.24</ecNumber>
    </recommendedName>
    <alternativeName>
        <fullName evidence="6">Dephosphocoenzyme A kinase</fullName>
    </alternativeName>
</protein>